<keyword evidence="7 11" id="KW-1133">Transmembrane helix</keyword>
<accession>A0ABT7S5J9</accession>
<evidence type="ECO:0000256" key="11">
    <source>
        <dbReference type="HAMAP-Rule" id="MF_01393"/>
    </source>
</evidence>
<feature type="transmembrane region" description="Helical" evidence="11">
    <location>
        <begin position="199"/>
        <end position="222"/>
    </location>
</feature>
<keyword evidence="14" id="KW-1185">Reference proteome</keyword>
<sequence length="273" mass="29486">METALSSLATILPLAADDSEFHAPSLADFFPPAVLFEGTPFEINRIMIVRFIATAALIIIITLAAKRAKLVPGRGQVIIEMVVNFARKGIAEEILGEKLGRKYAPIITTILFSVFFLNITGVVPFLNIAGTSVIGLPLIFALWVFALYLIDAVRALGVGGFLKGQLFPPGVPKFVYIVLTPVEFLQVFLLRPATLTIRLFANMMAGHLLLALCFSATSFLFLHAAGGLKVLGVVTFAGGVAFFLLEVFVAALQAYVFAILTAVYLQMAIEPDH</sequence>
<dbReference type="PANTHER" id="PTHR11410:SF0">
    <property type="entry name" value="ATP SYNTHASE SUBUNIT A"/>
    <property type="match status" value="1"/>
</dbReference>
<dbReference type="InterPro" id="IPR045083">
    <property type="entry name" value="ATP_synth_F0_asu_bact/mt"/>
</dbReference>
<evidence type="ECO:0000256" key="1">
    <source>
        <dbReference type="ARBA" id="ARBA00004141"/>
    </source>
</evidence>
<evidence type="ECO:0000313" key="14">
    <source>
        <dbReference type="Proteomes" id="UP001321453"/>
    </source>
</evidence>
<evidence type="ECO:0000256" key="10">
    <source>
        <dbReference type="ARBA" id="ARBA00023310"/>
    </source>
</evidence>
<keyword evidence="4 11" id="KW-0138">CF(0)</keyword>
<evidence type="ECO:0000256" key="4">
    <source>
        <dbReference type="ARBA" id="ARBA00022547"/>
    </source>
</evidence>
<evidence type="ECO:0000256" key="5">
    <source>
        <dbReference type="ARBA" id="ARBA00022692"/>
    </source>
</evidence>
<feature type="transmembrane region" description="Helical" evidence="11">
    <location>
        <begin position="234"/>
        <end position="265"/>
    </location>
</feature>
<dbReference type="CDD" id="cd00310">
    <property type="entry name" value="ATP-synt_Fo_a_6"/>
    <property type="match status" value="1"/>
</dbReference>
<comment type="caution">
    <text evidence="13">The sequence shown here is derived from an EMBL/GenBank/DDBJ whole genome shotgun (WGS) entry which is preliminary data.</text>
</comment>
<evidence type="ECO:0000256" key="8">
    <source>
        <dbReference type="ARBA" id="ARBA00023065"/>
    </source>
</evidence>
<dbReference type="InterPro" id="IPR023011">
    <property type="entry name" value="ATP_synth_F0_asu_AS"/>
</dbReference>
<comment type="function">
    <text evidence="11 12">Key component of the proton channel; it plays a direct role in the translocation of protons across the membrane.</text>
</comment>
<name>A0ABT7S5J9_9CELL</name>
<evidence type="ECO:0000256" key="7">
    <source>
        <dbReference type="ARBA" id="ARBA00022989"/>
    </source>
</evidence>
<dbReference type="PRINTS" id="PR00123">
    <property type="entry name" value="ATPASEA"/>
</dbReference>
<evidence type="ECO:0000256" key="9">
    <source>
        <dbReference type="ARBA" id="ARBA00023136"/>
    </source>
</evidence>
<dbReference type="PROSITE" id="PS00449">
    <property type="entry name" value="ATPASE_A"/>
    <property type="match status" value="1"/>
</dbReference>
<organism evidence="13 14">
    <name type="scientific">Cellulomonas edaphi</name>
    <dbReference type="NCBI Taxonomy" id="3053468"/>
    <lineage>
        <taxon>Bacteria</taxon>
        <taxon>Bacillati</taxon>
        <taxon>Actinomycetota</taxon>
        <taxon>Actinomycetes</taxon>
        <taxon>Micrococcales</taxon>
        <taxon>Cellulomonadaceae</taxon>
        <taxon>Cellulomonas</taxon>
    </lineage>
</organism>
<dbReference type="InterPro" id="IPR035908">
    <property type="entry name" value="F0_ATP_A_sf"/>
</dbReference>
<protein>
    <recommendedName>
        <fullName evidence="11 12">ATP synthase subunit a</fullName>
    </recommendedName>
    <alternativeName>
        <fullName evidence="11">ATP synthase F0 sector subunit a</fullName>
    </alternativeName>
    <alternativeName>
        <fullName evidence="11">F-ATPase subunit 6</fullName>
    </alternativeName>
</protein>
<dbReference type="InterPro" id="IPR000568">
    <property type="entry name" value="ATP_synth_F0_asu"/>
</dbReference>
<dbReference type="HAMAP" id="MF_01393">
    <property type="entry name" value="ATP_synth_a_bact"/>
    <property type="match status" value="1"/>
</dbReference>
<feature type="transmembrane region" description="Helical" evidence="11">
    <location>
        <begin position="43"/>
        <end position="65"/>
    </location>
</feature>
<keyword evidence="9 11" id="KW-0472">Membrane</keyword>
<evidence type="ECO:0000313" key="13">
    <source>
        <dbReference type="EMBL" id="MDM7830895.1"/>
    </source>
</evidence>
<dbReference type="EMBL" id="JAUCGR010000001">
    <property type="protein sequence ID" value="MDM7830895.1"/>
    <property type="molecule type" value="Genomic_DNA"/>
</dbReference>
<comment type="similarity">
    <text evidence="2 11 12">Belongs to the ATPase A chain family.</text>
</comment>
<keyword evidence="5 11" id="KW-0812">Transmembrane</keyword>
<evidence type="ECO:0000256" key="3">
    <source>
        <dbReference type="ARBA" id="ARBA00022448"/>
    </source>
</evidence>
<gene>
    <name evidence="11 13" type="primary">atpB</name>
    <name evidence="13" type="ORF">QRT05_06085</name>
</gene>
<reference evidence="13 14" key="1">
    <citation type="submission" date="2023-06" db="EMBL/GenBank/DDBJ databases">
        <title>Cellulomonas sp. MW9 Whole genome sequence.</title>
        <authorList>
            <person name="Park S."/>
        </authorList>
    </citation>
    <scope>NUCLEOTIDE SEQUENCE [LARGE SCALE GENOMIC DNA]</scope>
    <source>
        <strain evidence="13 14">MW9</strain>
    </source>
</reference>
<dbReference type="Gene3D" id="1.20.120.220">
    <property type="entry name" value="ATP synthase, F0 complex, subunit A"/>
    <property type="match status" value="1"/>
</dbReference>
<keyword evidence="3 11" id="KW-0813">Transport</keyword>
<dbReference type="Proteomes" id="UP001321453">
    <property type="component" value="Unassembled WGS sequence"/>
</dbReference>
<dbReference type="Pfam" id="PF00119">
    <property type="entry name" value="ATP-synt_A"/>
    <property type="match status" value="1"/>
</dbReference>
<feature type="transmembrane region" description="Helical" evidence="11">
    <location>
        <begin position="174"/>
        <end position="193"/>
    </location>
</feature>
<keyword evidence="11" id="KW-1003">Cell membrane</keyword>
<dbReference type="SUPFAM" id="SSF81336">
    <property type="entry name" value="F1F0 ATP synthase subunit A"/>
    <property type="match status" value="1"/>
</dbReference>
<dbReference type="NCBIfam" id="TIGR01131">
    <property type="entry name" value="ATP_synt_6_or_A"/>
    <property type="match status" value="1"/>
</dbReference>
<proteinExistence type="inferred from homology"/>
<evidence type="ECO:0000256" key="6">
    <source>
        <dbReference type="ARBA" id="ARBA00022781"/>
    </source>
</evidence>
<comment type="subcellular location">
    <subcellularLocation>
        <location evidence="11 12">Cell membrane</location>
        <topology evidence="11 12">Multi-pass membrane protein</topology>
    </subcellularLocation>
    <subcellularLocation>
        <location evidence="1">Membrane</location>
        <topology evidence="1">Multi-pass membrane protein</topology>
    </subcellularLocation>
</comment>
<dbReference type="PANTHER" id="PTHR11410">
    <property type="entry name" value="ATP SYNTHASE SUBUNIT A"/>
    <property type="match status" value="1"/>
</dbReference>
<keyword evidence="8 11" id="KW-0406">Ion transport</keyword>
<feature type="transmembrane region" description="Helical" evidence="11">
    <location>
        <begin position="138"/>
        <end position="162"/>
    </location>
</feature>
<dbReference type="RefSeq" id="WP_289446049.1">
    <property type="nucleotide sequence ID" value="NZ_JAUCGR010000001.1"/>
</dbReference>
<feature type="transmembrane region" description="Helical" evidence="11">
    <location>
        <begin position="103"/>
        <end position="126"/>
    </location>
</feature>
<evidence type="ECO:0000256" key="12">
    <source>
        <dbReference type="RuleBase" id="RU000483"/>
    </source>
</evidence>
<keyword evidence="6 11" id="KW-0375">Hydrogen ion transport</keyword>
<evidence type="ECO:0000256" key="2">
    <source>
        <dbReference type="ARBA" id="ARBA00006810"/>
    </source>
</evidence>
<keyword evidence="10 11" id="KW-0066">ATP synthesis</keyword>